<protein>
    <submittedName>
        <fullName evidence="2">Phosphotransferase system glucose/maltose/N-acetylglucosamine-specific IIC component</fullName>
    </submittedName>
</protein>
<proteinExistence type="predicted"/>
<dbReference type="EMBL" id="JACHMS010000001">
    <property type="protein sequence ID" value="MBB4714918.1"/>
    <property type="molecule type" value="Genomic_DNA"/>
</dbReference>
<accession>A0A7W7GJX8</accession>
<reference evidence="2 3" key="1">
    <citation type="submission" date="2020-08" db="EMBL/GenBank/DDBJ databases">
        <title>Sequencing the genomes of 1000 actinobacteria strains.</title>
        <authorList>
            <person name="Klenk H.-P."/>
        </authorList>
    </citation>
    <scope>NUCLEOTIDE SEQUENCE [LARGE SCALE GENOMIC DNA]</scope>
    <source>
        <strain evidence="2 3">DSM 40483</strain>
    </source>
</reference>
<feature type="compositionally biased region" description="Polar residues" evidence="1">
    <location>
        <begin position="60"/>
        <end position="75"/>
    </location>
</feature>
<dbReference type="GO" id="GO:0016740">
    <property type="term" value="F:transferase activity"/>
    <property type="evidence" value="ECO:0007669"/>
    <property type="project" value="UniProtKB-KW"/>
</dbReference>
<name>A0A7W7GJX8_9ACTN</name>
<gene>
    <name evidence="2" type="ORF">BJ965_004800</name>
</gene>
<dbReference type="Proteomes" id="UP000565089">
    <property type="component" value="Unassembled WGS sequence"/>
</dbReference>
<keyword evidence="3" id="KW-1185">Reference proteome</keyword>
<evidence type="ECO:0000313" key="3">
    <source>
        <dbReference type="Proteomes" id="UP000565089"/>
    </source>
</evidence>
<sequence>MSADSPTGAAPAVSPAPARWNRLFQGLQKMGRSPQLPIAVLPAAGILNRLGQPDGFGTATGPSGQSSGNCRNTVK</sequence>
<keyword evidence="2" id="KW-0808">Transferase</keyword>
<evidence type="ECO:0000313" key="2">
    <source>
        <dbReference type="EMBL" id="MBB4714918.1"/>
    </source>
</evidence>
<feature type="region of interest" description="Disordered" evidence="1">
    <location>
        <begin position="50"/>
        <end position="75"/>
    </location>
</feature>
<comment type="caution">
    <text evidence="2">The sequence shown here is derived from an EMBL/GenBank/DDBJ whole genome shotgun (WGS) entry which is preliminary data.</text>
</comment>
<organism evidence="2 3">
    <name type="scientific">Streptomyces luteogriseus</name>
    <dbReference type="NCBI Taxonomy" id="68233"/>
    <lineage>
        <taxon>Bacteria</taxon>
        <taxon>Bacillati</taxon>
        <taxon>Actinomycetota</taxon>
        <taxon>Actinomycetes</taxon>
        <taxon>Kitasatosporales</taxon>
        <taxon>Streptomycetaceae</taxon>
        <taxon>Streptomyces</taxon>
    </lineage>
</organism>
<evidence type="ECO:0000256" key="1">
    <source>
        <dbReference type="SAM" id="MobiDB-lite"/>
    </source>
</evidence>
<dbReference type="AlphaFoldDB" id="A0A7W7GJX8"/>